<dbReference type="GO" id="GO:0005886">
    <property type="term" value="C:plasma membrane"/>
    <property type="evidence" value="ECO:0007669"/>
    <property type="project" value="UniProtKB-SubCell"/>
</dbReference>
<proteinExistence type="inferred from homology"/>
<evidence type="ECO:0000256" key="4">
    <source>
        <dbReference type="ARBA" id="ARBA00022475"/>
    </source>
</evidence>
<dbReference type="SUPFAM" id="SSF103481">
    <property type="entry name" value="Multidrug resistance efflux transporter EmrE"/>
    <property type="match status" value="1"/>
</dbReference>
<dbReference type="Proteomes" id="UP000078396">
    <property type="component" value="Unassembled WGS sequence"/>
</dbReference>
<dbReference type="RefSeq" id="WP_064282634.1">
    <property type="nucleotide sequence ID" value="NZ_LWCS01000028.1"/>
</dbReference>
<dbReference type="PANTHER" id="PTHR30561">
    <property type="entry name" value="SMR FAMILY PROTON-DEPENDENT DRUG EFFLUX TRANSPORTER SUGE"/>
    <property type="match status" value="1"/>
</dbReference>
<evidence type="ECO:0000256" key="10">
    <source>
        <dbReference type="SAM" id="Phobius"/>
    </source>
</evidence>
<reference evidence="11 12" key="1">
    <citation type="submission" date="2016-04" db="EMBL/GenBank/DDBJ databases">
        <title>Draft Genome Sequences of Staphylococcus capitis Strain H36, S. capitis Strain H65, S. cohnii Strain H62, S. hominis Strain H69, Mycobacterium iranicum Strain H39, Plantibacter sp. Strain H53, Pseudomonas oryzihabitans Strain H72, and Microbacterium sp. Strain H83, isolated from residential settings.</title>
        <authorList>
            <person name="Lymperopoulou D."/>
            <person name="Adams R.I."/>
            <person name="Lindow S."/>
            <person name="Coil D.A."/>
            <person name="Jospin G."/>
            <person name="Eisen J.A."/>
        </authorList>
    </citation>
    <scope>NUCLEOTIDE SEQUENCE [LARGE SCALE GENOMIC DNA]</scope>
    <source>
        <strain evidence="11 12">H39</strain>
    </source>
</reference>
<organism evidence="11 12">
    <name type="scientific">Mycolicibacterium iranicum</name>
    <name type="common">Mycobacterium iranicum</name>
    <dbReference type="NCBI Taxonomy" id="912594"/>
    <lineage>
        <taxon>Bacteria</taxon>
        <taxon>Bacillati</taxon>
        <taxon>Actinomycetota</taxon>
        <taxon>Actinomycetes</taxon>
        <taxon>Mycobacteriales</taxon>
        <taxon>Mycobacteriaceae</taxon>
        <taxon>Mycolicibacterium</taxon>
    </lineage>
</organism>
<dbReference type="InterPro" id="IPR000390">
    <property type="entry name" value="Small_drug/metabolite_transptr"/>
</dbReference>
<gene>
    <name evidence="11" type="ORF">A4X20_22850</name>
</gene>
<keyword evidence="3" id="KW-0813">Transport</keyword>
<feature type="transmembrane region" description="Helical" evidence="10">
    <location>
        <begin position="57"/>
        <end position="79"/>
    </location>
</feature>
<comment type="subcellular location">
    <subcellularLocation>
        <location evidence="1 9">Cell membrane</location>
        <topology evidence="1 9">Multi-pass membrane protein</topology>
    </subcellularLocation>
</comment>
<keyword evidence="8" id="KW-0046">Antibiotic resistance</keyword>
<dbReference type="OrthoDB" id="3175079at2"/>
<evidence type="ECO:0000256" key="6">
    <source>
        <dbReference type="ARBA" id="ARBA00022989"/>
    </source>
</evidence>
<comment type="caution">
    <text evidence="11">The sequence shown here is derived from an EMBL/GenBank/DDBJ whole genome shotgun (WGS) entry which is preliminary data.</text>
</comment>
<keyword evidence="4" id="KW-1003">Cell membrane</keyword>
<dbReference type="InterPro" id="IPR037185">
    <property type="entry name" value="EmrE-like"/>
</dbReference>
<dbReference type="InterPro" id="IPR045324">
    <property type="entry name" value="Small_multidrug_res"/>
</dbReference>
<evidence type="ECO:0000256" key="7">
    <source>
        <dbReference type="ARBA" id="ARBA00023136"/>
    </source>
</evidence>
<evidence type="ECO:0000256" key="3">
    <source>
        <dbReference type="ARBA" id="ARBA00022448"/>
    </source>
</evidence>
<evidence type="ECO:0000313" key="12">
    <source>
        <dbReference type="Proteomes" id="UP000078396"/>
    </source>
</evidence>
<evidence type="ECO:0000256" key="1">
    <source>
        <dbReference type="ARBA" id="ARBA00004651"/>
    </source>
</evidence>
<dbReference type="GO" id="GO:0046677">
    <property type="term" value="P:response to antibiotic"/>
    <property type="evidence" value="ECO:0007669"/>
    <property type="project" value="UniProtKB-KW"/>
</dbReference>
<name>A0A178LTH9_MYCIR</name>
<evidence type="ECO:0000313" key="11">
    <source>
        <dbReference type="EMBL" id="OAN37381.1"/>
    </source>
</evidence>
<evidence type="ECO:0000256" key="9">
    <source>
        <dbReference type="RuleBase" id="RU003942"/>
    </source>
</evidence>
<evidence type="ECO:0000256" key="5">
    <source>
        <dbReference type="ARBA" id="ARBA00022692"/>
    </source>
</evidence>
<keyword evidence="7 10" id="KW-0472">Membrane</keyword>
<feature type="transmembrane region" description="Helical" evidence="10">
    <location>
        <begin position="30"/>
        <end position="50"/>
    </location>
</feature>
<feature type="transmembrane region" description="Helical" evidence="10">
    <location>
        <begin position="85"/>
        <end position="105"/>
    </location>
</feature>
<evidence type="ECO:0000256" key="8">
    <source>
        <dbReference type="ARBA" id="ARBA00023251"/>
    </source>
</evidence>
<dbReference type="Gene3D" id="1.10.3730.20">
    <property type="match status" value="1"/>
</dbReference>
<keyword evidence="6 10" id="KW-1133">Transmembrane helix</keyword>
<dbReference type="STRING" id="912594.AWC12_17020"/>
<protein>
    <submittedName>
        <fullName evidence="11">Cation transporter</fullName>
    </submittedName>
</protein>
<accession>A0A178LTH9</accession>
<dbReference type="PANTHER" id="PTHR30561:SF1">
    <property type="entry name" value="MULTIDRUG TRANSPORTER EMRE"/>
    <property type="match status" value="1"/>
</dbReference>
<keyword evidence="5 9" id="KW-0812">Transmembrane</keyword>
<dbReference type="EMBL" id="LWCS01000028">
    <property type="protein sequence ID" value="OAN37381.1"/>
    <property type="molecule type" value="Genomic_DNA"/>
</dbReference>
<dbReference type="AlphaFoldDB" id="A0A178LTH9"/>
<sequence length="107" mass="11125">MTQYLLLAAAIGCEVTGTLALRVAARGRVPFYAVVVVGYVLAFTLLWASLRQGMPLGIAYGIWAAAGVALTAILSRLLFDEPLTPTMLSGIGLIVIGVLLVEVGAGH</sequence>
<comment type="similarity">
    <text evidence="2">Belongs to the drug/metabolite transporter (DMT) superfamily. Small multidrug resistance (SMR) (TC 2.A.7.1) family. Mmr subfamily.</text>
</comment>
<dbReference type="Pfam" id="PF00893">
    <property type="entry name" value="Multi_Drug_Res"/>
    <property type="match status" value="1"/>
</dbReference>
<evidence type="ECO:0000256" key="2">
    <source>
        <dbReference type="ARBA" id="ARBA00007822"/>
    </source>
</evidence>
<dbReference type="GO" id="GO:0022857">
    <property type="term" value="F:transmembrane transporter activity"/>
    <property type="evidence" value="ECO:0007669"/>
    <property type="project" value="InterPro"/>
</dbReference>